<gene>
    <name evidence="3" type="ORF">NCTC10951_02984</name>
</gene>
<feature type="compositionally biased region" description="Basic and acidic residues" evidence="1">
    <location>
        <begin position="106"/>
        <end position="115"/>
    </location>
</feature>
<feature type="region of interest" description="Disordered" evidence="1">
    <location>
        <begin position="79"/>
        <end position="148"/>
    </location>
</feature>
<evidence type="ECO:0000313" key="3">
    <source>
        <dbReference type="EMBL" id="VEI18947.1"/>
    </source>
</evidence>
<dbReference type="KEGG" id="avc:NCTC10951_02984"/>
<dbReference type="EMBL" id="LR134477">
    <property type="protein sequence ID" value="VEI18947.1"/>
    <property type="molecule type" value="Genomic_DNA"/>
</dbReference>
<feature type="transmembrane region" description="Helical" evidence="2">
    <location>
        <begin position="54"/>
        <end position="72"/>
    </location>
</feature>
<dbReference type="Proteomes" id="UP000268658">
    <property type="component" value="Chromosome"/>
</dbReference>
<evidence type="ECO:0000313" key="4">
    <source>
        <dbReference type="Proteomes" id="UP000268658"/>
    </source>
</evidence>
<proteinExistence type="predicted"/>
<keyword evidence="2" id="KW-0812">Transmembrane</keyword>
<organism evidence="3 4">
    <name type="scientific">Actinomyces viscosus</name>
    <dbReference type="NCBI Taxonomy" id="1656"/>
    <lineage>
        <taxon>Bacteria</taxon>
        <taxon>Bacillati</taxon>
        <taxon>Actinomycetota</taxon>
        <taxon>Actinomycetes</taxon>
        <taxon>Actinomycetales</taxon>
        <taxon>Actinomycetaceae</taxon>
        <taxon>Actinomyces</taxon>
    </lineage>
</organism>
<evidence type="ECO:0000256" key="2">
    <source>
        <dbReference type="SAM" id="Phobius"/>
    </source>
</evidence>
<sequence length="148" mass="15436">MRASRLEATVIAGKLLHGLQVAVATTAILVLTTAITGLVAGFGPMGLAAYLPRFAAVALGMWVILTFVTWLGSHHEVLRRHDDRRAPGGSRGNGDAPLGPAAECAQPHDRIDPSHRVRGPAWTASPSGTGPARRGGGPSSSSTTWLSW</sequence>
<evidence type="ECO:0000256" key="1">
    <source>
        <dbReference type="SAM" id="MobiDB-lite"/>
    </source>
</evidence>
<protein>
    <submittedName>
        <fullName evidence="3">Uncharacterized protein</fullName>
    </submittedName>
</protein>
<name>A0A3S4WM01_ACTVI</name>
<keyword evidence="2" id="KW-1133">Transmembrane helix</keyword>
<dbReference type="AlphaFoldDB" id="A0A3S4WM01"/>
<accession>A0A3S4WM01</accession>
<reference evidence="3 4" key="1">
    <citation type="submission" date="2018-12" db="EMBL/GenBank/DDBJ databases">
        <authorList>
            <consortium name="Pathogen Informatics"/>
        </authorList>
    </citation>
    <scope>NUCLEOTIDE SEQUENCE [LARGE SCALE GENOMIC DNA]</scope>
    <source>
        <strain evidence="3 4">NCTC10951</strain>
    </source>
</reference>
<feature type="transmembrane region" description="Helical" evidence="2">
    <location>
        <begin position="21"/>
        <end position="42"/>
    </location>
</feature>
<feature type="compositionally biased region" description="Low complexity" evidence="1">
    <location>
        <begin position="139"/>
        <end position="148"/>
    </location>
</feature>
<keyword evidence="2" id="KW-0472">Membrane</keyword>